<dbReference type="GO" id="GO:0006874">
    <property type="term" value="P:intracellular calcium ion homeostasis"/>
    <property type="evidence" value="ECO:0007669"/>
    <property type="project" value="TreeGrafter"/>
</dbReference>
<dbReference type="AlphaFoldDB" id="A0A8J7M3P0"/>
<feature type="domain" description="Sodium/calcium exchanger membrane region" evidence="6">
    <location>
        <begin position="172"/>
        <end position="312"/>
    </location>
</feature>
<dbReference type="PANTHER" id="PTHR10846:SF8">
    <property type="entry name" value="INNER MEMBRANE PROTEIN YRBG"/>
    <property type="match status" value="1"/>
</dbReference>
<dbReference type="InterPro" id="IPR044880">
    <property type="entry name" value="NCX_ion-bd_dom_sf"/>
</dbReference>
<feature type="domain" description="Sodium/calcium exchanger membrane region" evidence="6">
    <location>
        <begin position="9"/>
        <end position="144"/>
    </location>
</feature>
<comment type="subcellular location">
    <subcellularLocation>
        <location evidence="1">Membrane</location>
        <topology evidence="1">Multi-pass membrane protein</topology>
    </subcellularLocation>
</comment>
<feature type="transmembrane region" description="Helical" evidence="5">
    <location>
        <begin position="236"/>
        <end position="258"/>
    </location>
</feature>
<feature type="transmembrane region" description="Helical" evidence="5">
    <location>
        <begin position="104"/>
        <end position="122"/>
    </location>
</feature>
<keyword evidence="3 5" id="KW-1133">Transmembrane helix</keyword>
<organism evidence="7 8">
    <name type="scientific">Thermohalobaculum xanthum</name>
    <dbReference type="NCBI Taxonomy" id="2753746"/>
    <lineage>
        <taxon>Bacteria</taxon>
        <taxon>Pseudomonadati</taxon>
        <taxon>Pseudomonadota</taxon>
        <taxon>Alphaproteobacteria</taxon>
        <taxon>Rhodobacterales</taxon>
        <taxon>Paracoccaceae</taxon>
        <taxon>Thermohalobaculum</taxon>
    </lineage>
</organism>
<dbReference type="GO" id="GO:0008273">
    <property type="term" value="F:calcium, potassium:sodium antiporter activity"/>
    <property type="evidence" value="ECO:0007669"/>
    <property type="project" value="TreeGrafter"/>
</dbReference>
<keyword evidence="2 5" id="KW-0812">Transmembrane</keyword>
<dbReference type="PANTHER" id="PTHR10846">
    <property type="entry name" value="SODIUM/POTASSIUM/CALCIUM EXCHANGER"/>
    <property type="match status" value="1"/>
</dbReference>
<feature type="transmembrane region" description="Helical" evidence="5">
    <location>
        <begin position="273"/>
        <end position="291"/>
    </location>
</feature>
<dbReference type="EMBL" id="JAEHHL010000001">
    <property type="protein sequence ID" value="MBK0397720.1"/>
    <property type="molecule type" value="Genomic_DNA"/>
</dbReference>
<dbReference type="InterPro" id="IPR004837">
    <property type="entry name" value="NaCa_Exmemb"/>
</dbReference>
<feature type="transmembrane region" description="Helical" evidence="5">
    <location>
        <begin position="31"/>
        <end position="49"/>
    </location>
</feature>
<name>A0A8J7M3P0_9RHOB</name>
<evidence type="ECO:0000256" key="4">
    <source>
        <dbReference type="ARBA" id="ARBA00023136"/>
    </source>
</evidence>
<gene>
    <name evidence="7" type="ORF">H0I76_00820</name>
</gene>
<protein>
    <submittedName>
        <fullName evidence="7">Calcium/sodium antiporter</fullName>
    </submittedName>
</protein>
<keyword evidence="4 5" id="KW-0472">Membrane</keyword>
<dbReference type="RefSeq" id="WP_200605768.1">
    <property type="nucleotide sequence ID" value="NZ_JAEHHL010000001.1"/>
</dbReference>
<feature type="transmembrane region" description="Helical" evidence="5">
    <location>
        <begin position="168"/>
        <end position="191"/>
    </location>
</feature>
<dbReference type="GO" id="GO:0005886">
    <property type="term" value="C:plasma membrane"/>
    <property type="evidence" value="ECO:0007669"/>
    <property type="project" value="TreeGrafter"/>
</dbReference>
<feature type="transmembrane region" description="Helical" evidence="5">
    <location>
        <begin position="6"/>
        <end position="24"/>
    </location>
</feature>
<dbReference type="InterPro" id="IPR004481">
    <property type="entry name" value="K/Na/Ca-exchanger"/>
</dbReference>
<feature type="transmembrane region" description="Helical" evidence="5">
    <location>
        <begin position="69"/>
        <end position="92"/>
    </location>
</feature>
<accession>A0A8J7M3P0</accession>
<feature type="transmembrane region" description="Helical" evidence="5">
    <location>
        <begin position="128"/>
        <end position="147"/>
    </location>
</feature>
<keyword evidence="8" id="KW-1185">Reference proteome</keyword>
<reference evidence="7" key="1">
    <citation type="submission" date="2020-12" db="EMBL/GenBank/DDBJ databases">
        <title>Bacterial taxonomy.</title>
        <authorList>
            <person name="Pan X."/>
        </authorList>
    </citation>
    <scope>NUCLEOTIDE SEQUENCE</scope>
    <source>
        <strain evidence="7">M0105</strain>
    </source>
</reference>
<dbReference type="Gene3D" id="1.20.1420.30">
    <property type="entry name" value="NCX, central ion-binding region"/>
    <property type="match status" value="1"/>
</dbReference>
<dbReference type="Proteomes" id="UP000655420">
    <property type="component" value="Unassembled WGS sequence"/>
</dbReference>
<dbReference type="Pfam" id="PF01699">
    <property type="entry name" value="Na_Ca_ex"/>
    <property type="match status" value="2"/>
</dbReference>
<feature type="transmembrane region" description="Helical" evidence="5">
    <location>
        <begin position="296"/>
        <end position="312"/>
    </location>
</feature>
<evidence type="ECO:0000259" key="6">
    <source>
        <dbReference type="Pfam" id="PF01699"/>
    </source>
</evidence>
<evidence type="ECO:0000256" key="5">
    <source>
        <dbReference type="SAM" id="Phobius"/>
    </source>
</evidence>
<evidence type="ECO:0000256" key="3">
    <source>
        <dbReference type="ARBA" id="ARBA00022989"/>
    </source>
</evidence>
<evidence type="ECO:0000256" key="1">
    <source>
        <dbReference type="ARBA" id="ARBA00004141"/>
    </source>
</evidence>
<evidence type="ECO:0000313" key="7">
    <source>
        <dbReference type="EMBL" id="MBK0397720.1"/>
    </source>
</evidence>
<evidence type="ECO:0000313" key="8">
    <source>
        <dbReference type="Proteomes" id="UP000655420"/>
    </source>
</evidence>
<proteinExistence type="predicted"/>
<dbReference type="NCBIfam" id="TIGR00367">
    <property type="entry name" value="calcium/sodium antiporter"/>
    <property type="match status" value="1"/>
</dbReference>
<dbReference type="GO" id="GO:0005262">
    <property type="term" value="F:calcium channel activity"/>
    <property type="evidence" value="ECO:0007669"/>
    <property type="project" value="TreeGrafter"/>
</dbReference>
<sequence length="313" mass="31382">MLIEIFLPLLMGGALLAGGGEALVRGSAGTARRLGLAPVVIGVLLIGFGTSTPELLTSVEAARLGAPDIALGNALGSNTCNVLLIGGLAAIIAPMTVHKDAFRFDLWIAVTVAVTLALAMVAGPLTPMLGALFLLSLAVYALVALSVGASSAGGPQDTGAHGDEIAPVLWRSLAIALVGLVAALLGARLFVEGAVEIARLFDVSEAVIGASIVAVGTSLPELATSIMAARRGQSELALGNIIGSNIFNILGVIGATLMVGEIAPSSEALLRDLPAMLAATAALVVVILVLGRMSRAIGIALLAGYGLYLAVML</sequence>
<comment type="caution">
    <text evidence="7">The sequence shown here is derived from an EMBL/GenBank/DDBJ whole genome shotgun (WGS) entry which is preliminary data.</text>
</comment>
<evidence type="ECO:0000256" key="2">
    <source>
        <dbReference type="ARBA" id="ARBA00022692"/>
    </source>
</evidence>